<dbReference type="PANTHER" id="PTHR34129">
    <property type="entry name" value="BLR1139 PROTEIN"/>
    <property type="match status" value="1"/>
</dbReference>
<dbReference type="Proteomes" id="UP001285441">
    <property type="component" value="Unassembled WGS sequence"/>
</dbReference>
<evidence type="ECO:0000313" key="1">
    <source>
        <dbReference type="EMBL" id="KAK3378083.1"/>
    </source>
</evidence>
<sequence length="135" mass="15086">MTTIAPPSPLPEFVYKITPTAPPDPIPEAYPLSDLDREDGFVHLSTSWQVPITANLFFAETKEMYILKLRLANFVPPASVKWDETPDTNGCPHLYGSNFGARDVVSIKLFRREEGQTWGDVFNKASSEEGGAWLE</sequence>
<reference evidence="1" key="2">
    <citation type="submission" date="2023-06" db="EMBL/GenBank/DDBJ databases">
        <authorList>
            <consortium name="Lawrence Berkeley National Laboratory"/>
            <person name="Haridas S."/>
            <person name="Hensen N."/>
            <person name="Bonometti L."/>
            <person name="Westerberg I."/>
            <person name="Brannstrom I.O."/>
            <person name="Guillou S."/>
            <person name="Cros-Aarteil S."/>
            <person name="Calhoun S."/>
            <person name="Kuo A."/>
            <person name="Mondo S."/>
            <person name="Pangilinan J."/>
            <person name="Riley R."/>
            <person name="LaButti K."/>
            <person name="Andreopoulos B."/>
            <person name="Lipzen A."/>
            <person name="Chen C."/>
            <person name="Yanf M."/>
            <person name="Daum C."/>
            <person name="Ng V."/>
            <person name="Clum A."/>
            <person name="Steindorff A."/>
            <person name="Ohm R."/>
            <person name="Martin F."/>
            <person name="Silar P."/>
            <person name="Natvig D."/>
            <person name="Lalanne C."/>
            <person name="Gautier V."/>
            <person name="Ament-velasquez S.L."/>
            <person name="Kruys A."/>
            <person name="Hutchinson M.I."/>
            <person name="Powell A.J."/>
            <person name="Barry K."/>
            <person name="Miller A.N."/>
            <person name="Grigoriev I.V."/>
            <person name="Debuchy R."/>
            <person name="Gladieux P."/>
            <person name="Thoren M.H."/>
            <person name="Johannesson H."/>
        </authorList>
    </citation>
    <scope>NUCLEOTIDE SEQUENCE</scope>
    <source>
        <strain evidence="1">CBS 232.78</strain>
    </source>
</reference>
<organism evidence="1 2">
    <name type="scientific">Podospora didyma</name>
    <dbReference type="NCBI Taxonomy" id="330526"/>
    <lineage>
        <taxon>Eukaryota</taxon>
        <taxon>Fungi</taxon>
        <taxon>Dikarya</taxon>
        <taxon>Ascomycota</taxon>
        <taxon>Pezizomycotina</taxon>
        <taxon>Sordariomycetes</taxon>
        <taxon>Sordariomycetidae</taxon>
        <taxon>Sordariales</taxon>
        <taxon>Podosporaceae</taxon>
        <taxon>Podospora</taxon>
    </lineage>
</organism>
<evidence type="ECO:0008006" key="3">
    <source>
        <dbReference type="Google" id="ProtNLM"/>
    </source>
</evidence>
<proteinExistence type="predicted"/>
<evidence type="ECO:0000313" key="2">
    <source>
        <dbReference type="Proteomes" id="UP001285441"/>
    </source>
</evidence>
<comment type="caution">
    <text evidence="1">The sequence shown here is derived from an EMBL/GenBank/DDBJ whole genome shotgun (WGS) entry which is preliminary data.</text>
</comment>
<dbReference type="PANTHER" id="PTHR34129:SF1">
    <property type="entry name" value="DUF952 DOMAIN-CONTAINING PROTEIN"/>
    <property type="match status" value="1"/>
</dbReference>
<gene>
    <name evidence="1" type="ORF">B0H63DRAFT_478844</name>
</gene>
<dbReference type="SUPFAM" id="SSF56399">
    <property type="entry name" value="ADP-ribosylation"/>
    <property type="match status" value="1"/>
</dbReference>
<dbReference type="AlphaFoldDB" id="A0AAE0KJS4"/>
<dbReference type="EMBL" id="JAULSW010000006">
    <property type="protein sequence ID" value="KAK3378083.1"/>
    <property type="molecule type" value="Genomic_DNA"/>
</dbReference>
<keyword evidence="2" id="KW-1185">Reference proteome</keyword>
<reference evidence="1" key="1">
    <citation type="journal article" date="2023" name="Mol. Phylogenet. Evol.">
        <title>Genome-scale phylogeny and comparative genomics of the fungal order Sordariales.</title>
        <authorList>
            <person name="Hensen N."/>
            <person name="Bonometti L."/>
            <person name="Westerberg I."/>
            <person name="Brannstrom I.O."/>
            <person name="Guillou S."/>
            <person name="Cros-Aarteil S."/>
            <person name="Calhoun S."/>
            <person name="Haridas S."/>
            <person name="Kuo A."/>
            <person name="Mondo S."/>
            <person name="Pangilinan J."/>
            <person name="Riley R."/>
            <person name="LaButti K."/>
            <person name="Andreopoulos B."/>
            <person name="Lipzen A."/>
            <person name="Chen C."/>
            <person name="Yan M."/>
            <person name="Daum C."/>
            <person name="Ng V."/>
            <person name="Clum A."/>
            <person name="Steindorff A."/>
            <person name="Ohm R.A."/>
            <person name="Martin F."/>
            <person name="Silar P."/>
            <person name="Natvig D.O."/>
            <person name="Lalanne C."/>
            <person name="Gautier V."/>
            <person name="Ament-Velasquez S.L."/>
            <person name="Kruys A."/>
            <person name="Hutchinson M.I."/>
            <person name="Powell A.J."/>
            <person name="Barry K."/>
            <person name="Miller A.N."/>
            <person name="Grigoriev I.V."/>
            <person name="Debuchy R."/>
            <person name="Gladieux P."/>
            <person name="Hiltunen Thoren M."/>
            <person name="Johannesson H."/>
        </authorList>
    </citation>
    <scope>NUCLEOTIDE SEQUENCE</scope>
    <source>
        <strain evidence="1">CBS 232.78</strain>
    </source>
</reference>
<name>A0AAE0KJS4_9PEZI</name>
<dbReference type="InterPro" id="IPR009297">
    <property type="entry name" value="DUF952"/>
</dbReference>
<protein>
    <recommendedName>
        <fullName evidence="3">DUF952 domain-containing protein</fullName>
    </recommendedName>
</protein>
<dbReference type="Gene3D" id="3.20.170.20">
    <property type="entry name" value="Protein of unknown function DUF952"/>
    <property type="match status" value="1"/>
</dbReference>
<accession>A0AAE0KJS4</accession>
<dbReference type="Pfam" id="PF06108">
    <property type="entry name" value="DUF952"/>
    <property type="match status" value="1"/>
</dbReference>